<dbReference type="AlphaFoldDB" id="A0A090LLR2"/>
<dbReference type="Proteomes" id="UP000035682">
    <property type="component" value="Unplaced"/>
</dbReference>
<keyword evidence="3" id="KW-1185">Reference proteome</keyword>
<feature type="transmembrane region" description="Helical" evidence="1">
    <location>
        <begin position="191"/>
        <end position="210"/>
    </location>
</feature>
<keyword evidence="1" id="KW-0472">Membrane</keyword>
<keyword evidence="1" id="KW-0812">Transmembrane</keyword>
<feature type="transmembrane region" description="Helical" evidence="1">
    <location>
        <begin position="6"/>
        <end position="29"/>
    </location>
</feature>
<dbReference type="RefSeq" id="XP_024509936.1">
    <property type="nucleotide sequence ID" value="XM_024644370.1"/>
</dbReference>
<dbReference type="CTD" id="36383118"/>
<evidence type="ECO:0000313" key="2">
    <source>
        <dbReference type="EMBL" id="CEF70740.1"/>
    </source>
</evidence>
<reference evidence="4" key="2">
    <citation type="submission" date="2020-12" db="UniProtKB">
        <authorList>
            <consortium name="WormBaseParasite"/>
        </authorList>
    </citation>
    <scope>IDENTIFICATION</scope>
</reference>
<dbReference type="WormBase" id="SRAE_X000007100">
    <property type="protein sequence ID" value="SRP03272"/>
    <property type="gene ID" value="WBGene00265625"/>
</dbReference>
<evidence type="ECO:0000313" key="4">
    <source>
        <dbReference type="WBParaSite" id="SRAE_X000007100.1"/>
    </source>
</evidence>
<dbReference type="WBParaSite" id="SRAE_X000007100.1">
    <property type="protein sequence ID" value="SRAE_X000007100.1"/>
    <property type="gene ID" value="WBGene00265625"/>
</dbReference>
<accession>A0A090LLR2</accession>
<proteinExistence type="predicted"/>
<keyword evidence="1" id="KW-1133">Transmembrane helix</keyword>
<organism evidence="2">
    <name type="scientific">Strongyloides ratti</name>
    <name type="common">Parasitic roundworm</name>
    <dbReference type="NCBI Taxonomy" id="34506"/>
    <lineage>
        <taxon>Eukaryota</taxon>
        <taxon>Metazoa</taxon>
        <taxon>Ecdysozoa</taxon>
        <taxon>Nematoda</taxon>
        <taxon>Chromadorea</taxon>
        <taxon>Rhabditida</taxon>
        <taxon>Tylenchina</taxon>
        <taxon>Panagrolaimomorpha</taxon>
        <taxon>Strongyloidoidea</taxon>
        <taxon>Strongyloididae</taxon>
        <taxon>Strongyloides</taxon>
    </lineage>
</organism>
<gene>
    <name evidence="2 4 5" type="ORF">SRAE_X000007100</name>
</gene>
<dbReference type="EMBL" id="LN609530">
    <property type="protein sequence ID" value="CEF70740.1"/>
    <property type="molecule type" value="Genomic_DNA"/>
</dbReference>
<dbReference type="GeneID" id="36383118"/>
<evidence type="ECO:0000256" key="1">
    <source>
        <dbReference type="SAM" id="Phobius"/>
    </source>
</evidence>
<evidence type="ECO:0000313" key="5">
    <source>
        <dbReference type="WormBase" id="SRAE_X000007100"/>
    </source>
</evidence>
<evidence type="ECO:0000313" key="3">
    <source>
        <dbReference type="Proteomes" id="UP000035682"/>
    </source>
</evidence>
<name>A0A090LLR2_STRRB</name>
<protein>
    <submittedName>
        <fullName evidence="4">TMEM248/TMEM219 domain-containing protein</fullName>
    </submittedName>
</protein>
<sequence length="221" mass="25751">MTTLIIILVVWAISSTILLIICILGNFGICIDKKYFQTFGPKLLKKFSQSNETKSSSVKDNQSIESICHEVTNDIQFTKTPIEIYSKRHVLNIEIPPNSGEPSIIDPVEYYTLSRNGDSQLNNITHEEDLKIFPIIDGKHKYVPCYISQRKNEPTLYCLCNRLEISIYEDRRIPVSEKILFFYIMKVYKTLVIWLGIGVIFLFCLFIFTYCKEFMSNRFDE</sequence>
<reference evidence="2 3" key="1">
    <citation type="submission" date="2014-09" db="EMBL/GenBank/DDBJ databases">
        <authorList>
            <person name="Martin A.A."/>
        </authorList>
    </citation>
    <scope>NUCLEOTIDE SEQUENCE</scope>
    <source>
        <strain evidence="3">ED321</strain>
        <strain evidence="2">ED321 Heterogonic</strain>
    </source>
</reference>